<keyword evidence="21" id="KW-1015">Disulfide bond</keyword>
<dbReference type="InterPro" id="IPR051420">
    <property type="entry name" value="Ser_Thr_Kinases_DiverseReg"/>
</dbReference>
<dbReference type="InterPro" id="IPR025875">
    <property type="entry name" value="Leu-rich_rpt_4"/>
</dbReference>
<keyword evidence="17" id="KW-0611">Plant defense</keyword>
<evidence type="ECO:0000256" key="11">
    <source>
        <dbReference type="ARBA" id="ARBA00022679"/>
    </source>
</evidence>
<feature type="domain" description="Protein kinase" evidence="30">
    <location>
        <begin position="561"/>
        <end position="836"/>
    </location>
</feature>
<dbReference type="Gene3D" id="1.10.510.10">
    <property type="entry name" value="Transferase(Phosphotransferase) domain 1"/>
    <property type="match status" value="1"/>
</dbReference>
<keyword evidence="13 29" id="KW-0732">Signal</keyword>
<dbReference type="GeneID" id="113850994"/>
<evidence type="ECO:0000256" key="24">
    <source>
        <dbReference type="ARBA" id="ARBA00038043"/>
    </source>
</evidence>
<feature type="transmembrane region" description="Helical" evidence="28">
    <location>
        <begin position="498"/>
        <end position="520"/>
    </location>
</feature>
<dbReference type="GO" id="GO:0009653">
    <property type="term" value="P:anatomical structure morphogenesis"/>
    <property type="evidence" value="ECO:0007669"/>
    <property type="project" value="UniProtKB-ARBA"/>
</dbReference>
<evidence type="ECO:0000256" key="19">
    <source>
        <dbReference type="ARBA" id="ARBA00022989"/>
    </source>
</evidence>
<evidence type="ECO:0000256" key="3">
    <source>
        <dbReference type="ARBA" id="ARBA00004251"/>
    </source>
</evidence>
<keyword evidence="31" id="KW-1185">Reference proteome</keyword>
<feature type="signal peptide" evidence="29">
    <location>
        <begin position="1"/>
        <end position="24"/>
    </location>
</feature>
<dbReference type="FunFam" id="3.80.10.10:FF:000095">
    <property type="entry name" value="LRR receptor-like serine/threonine-protein kinase GSO1"/>
    <property type="match status" value="1"/>
</dbReference>
<dbReference type="SUPFAM" id="SSF52058">
    <property type="entry name" value="L domain-like"/>
    <property type="match status" value="2"/>
</dbReference>
<dbReference type="InterPro" id="IPR001611">
    <property type="entry name" value="Leu-rich_rpt"/>
</dbReference>
<evidence type="ECO:0000256" key="29">
    <source>
        <dbReference type="SAM" id="SignalP"/>
    </source>
</evidence>
<evidence type="ECO:0000256" key="20">
    <source>
        <dbReference type="ARBA" id="ARBA00023136"/>
    </source>
</evidence>
<accession>A0A8B8K1I2</accession>
<evidence type="ECO:0000256" key="21">
    <source>
        <dbReference type="ARBA" id="ARBA00023157"/>
    </source>
</evidence>
<keyword evidence="22" id="KW-0675">Receptor</keyword>
<protein>
    <recommendedName>
        <fullName evidence="4">non-specific serine/threonine protein kinase</fullName>
        <ecNumber evidence="4">2.7.11.1</ecNumber>
    </recommendedName>
</protein>
<feature type="chain" id="PRO_5034159572" description="non-specific serine/threonine protein kinase" evidence="29">
    <location>
        <begin position="25"/>
        <end position="868"/>
    </location>
</feature>
<evidence type="ECO:0000256" key="13">
    <source>
        <dbReference type="ARBA" id="ARBA00022729"/>
    </source>
</evidence>
<keyword evidence="6" id="KW-0134">Cell wall</keyword>
<sequence>MGSLVAVTLISAMLMIMLMPTCTALSNINKEKHALLQTGWWSHYRNISNHCDWKGITCSEDGSVTEIYGLDLSIPPSQEMLEIEKLNVTAFTNLVTLDLYGMRLRGSIPTEISRLTKLEFLYLSNNRLRGPIPLQLANLTRLKELSLSNNSLSGSIPSTLGQLKNLTSLYLYSNQIEGPIPIELGNLTQLITLSAFNNSLAGSIPSTLGKLKNLIHLYLDSNQLTGPIPAEIGNLTHLRYLYLSHNSLTGSIPYTLGLLANLTYLRLDSNHIEGPIPMELGNLKSLWLVDLSYNLLTGSIPSTLGQLKNLTLLFLRSNQIEGHIPEELGNLSNLDTLHLSHNKISGLIPPNIFQMPNMHSLFLSSNQLCGSLPIENLICPSLTTLDLSFNILNGSISSQLSCVNNLNLSHNFLSGEIPSLRGMKSVLDRLDLSYNNLTGKLPKELARLSYLNLSYNSFDFSQDYCSFPKNSLFSYNPPNFTSCQADPQTNSQTSKAKFIIMIVLPIICIIFFVFLPLLYFKRCMSKTKLEGRTKKNGDLFSIWNYDGKIAFEDIIEATEDFHIKYCIGTGAYGSVYRAQLPSGKIVALKKLHQMESENPSFDKSFRNEVKMLTEIRHKNIVNLHGFCLHNRCMFLIYQYMESGSLFYALNNDMEAMELNWSKRVNIIRGMAHALSYLHHDCTPPILHRDVTSSNVLLNSQLEAFVSDFGTARFLDPDSSNQTLVVGTCGYVAPELAYTLTVTEKCDVYSFGVVTLETLMGRHPEELISSLSNSSTQNMLFKDLLDPRLPLPSNSKVADEILLVATLALPCLLPKPNSRPSMQQVAQQLCDSKHPMPFPLYEVSILQLMTKGIHLLSSEYQKGNFQQEN</sequence>
<keyword evidence="7" id="KW-0964">Secreted</keyword>
<evidence type="ECO:0000256" key="7">
    <source>
        <dbReference type="ARBA" id="ARBA00022525"/>
    </source>
</evidence>
<evidence type="ECO:0000256" key="25">
    <source>
        <dbReference type="ARBA" id="ARBA00047899"/>
    </source>
</evidence>
<keyword evidence="14" id="KW-0677">Repeat</keyword>
<dbReference type="Pfam" id="PF13855">
    <property type="entry name" value="LRR_8"/>
    <property type="match status" value="1"/>
</dbReference>
<dbReference type="Pfam" id="PF00560">
    <property type="entry name" value="LRR_1"/>
    <property type="match status" value="5"/>
</dbReference>
<reference evidence="31" key="1">
    <citation type="journal article" date="2019" name="Toxins">
        <title>Detection of Abrin-Like and Prepropulchellin-Like Toxin Genes and Transcripts Using Whole Genome Sequencing and Full-Length Transcript Sequencing of Abrus precatorius.</title>
        <authorList>
            <person name="Hovde B.T."/>
            <person name="Daligault H.E."/>
            <person name="Hanschen E.R."/>
            <person name="Kunde Y.A."/>
            <person name="Johnson M.B."/>
            <person name="Starkenburg S.R."/>
            <person name="Johnson S.L."/>
        </authorList>
    </citation>
    <scope>NUCLEOTIDE SEQUENCE [LARGE SCALE GENOMIC DNA]</scope>
</reference>
<evidence type="ECO:0000256" key="4">
    <source>
        <dbReference type="ARBA" id="ARBA00012513"/>
    </source>
</evidence>
<organism evidence="31 32">
    <name type="scientific">Abrus precatorius</name>
    <name type="common">Indian licorice</name>
    <name type="synonym">Glycine abrus</name>
    <dbReference type="NCBI Taxonomy" id="3816"/>
    <lineage>
        <taxon>Eukaryota</taxon>
        <taxon>Viridiplantae</taxon>
        <taxon>Streptophyta</taxon>
        <taxon>Embryophyta</taxon>
        <taxon>Tracheophyta</taxon>
        <taxon>Spermatophyta</taxon>
        <taxon>Magnoliopsida</taxon>
        <taxon>eudicotyledons</taxon>
        <taxon>Gunneridae</taxon>
        <taxon>Pentapetalae</taxon>
        <taxon>rosids</taxon>
        <taxon>fabids</taxon>
        <taxon>Fabales</taxon>
        <taxon>Fabaceae</taxon>
        <taxon>Papilionoideae</taxon>
        <taxon>50 kb inversion clade</taxon>
        <taxon>NPAAA clade</taxon>
        <taxon>indigoferoid/millettioid clade</taxon>
        <taxon>Abreae</taxon>
        <taxon>Abrus</taxon>
    </lineage>
</organism>
<dbReference type="PROSITE" id="PS00109">
    <property type="entry name" value="PROTEIN_KINASE_TYR"/>
    <property type="match status" value="1"/>
</dbReference>
<keyword evidence="18 27" id="KW-0067">ATP-binding</keyword>
<keyword evidence="20 28" id="KW-0472">Membrane</keyword>
<keyword evidence="10" id="KW-0433">Leucine-rich repeat</keyword>
<dbReference type="GO" id="GO:0005524">
    <property type="term" value="F:ATP binding"/>
    <property type="evidence" value="ECO:0007669"/>
    <property type="project" value="UniProtKB-UniRule"/>
</dbReference>
<evidence type="ECO:0000313" key="31">
    <source>
        <dbReference type="Proteomes" id="UP000694853"/>
    </source>
</evidence>
<dbReference type="Gene3D" id="3.30.200.20">
    <property type="entry name" value="Phosphorylase Kinase, domain 1"/>
    <property type="match status" value="1"/>
</dbReference>
<feature type="binding site" evidence="27">
    <location>
        <position position="589"/>
    </location>
    <ligand>
        <name>ATP</name>
        <dbReference type="ChEBI" id="CHEBI:30616"/>
    </ligand>
</feature>
<dbReference type="SUPFAM" id="SSF56112">
    <property type="entry name" value="Protein kinase-like (PK-like)"/>
    <property type="match status" value="1"/>
</dbReference>
<dbReference type="PROSITE" id="PS00107">
    <property type="entry name" value="PROTEIN_KINASE_ATP"/>
    <property type="match status" value="1"/>
</dbReference>
<name>A0A8B8K1I2_ABRPR</name>
<dbReference type="PROSITE" id="PS50011">
    <property type="entry name" value="PROTEIN_KINASE_DOM"/>
    <property type="match status" value="1"/>
</dbReference>
<comment type="similarity">
    <text evidence="24">Belongs to the polygalacturonase-inhibiting protein family.</text>
</comment>
<evidence type="ECO:0000256" key="5">
    <source>
        <dbReference type="ARBA" id="ARBA00022475"/>
    </source>
</evidence>
<dbReference type="PROSITE" id="PS51450">
    <property type="entry name" value="LRR"/>
    <property type="match status" value="2"/>
</dbReference>
<dbReference type="InterPro" id="IPR008266">
    <property type="entry name" value="Tyr_kinase_AS"/>
</dbReference>
<evidence type="ECO:0000256" key="26">
    <source>
        <dbReference type="ARBA" id="ARBA00048679"/>
    </source>
</evidence>
<dbReference type="FunFam" id="3.80.10.10:FF:000400">
    <property type="entry name" value="Nuclear pore complex protein NUP107"/>
    <property type="match status" value="1"/>
</dbReference>
<keyword evidence="15 27" id="KW-0547">Nucleotide-binding</keyword>
<gene>
    <name evidence="32" type="primary">LOC113850994</name>
</gene>
<keyword evidence="5" id="KW-1003">Cell membrane</keyword>
<keyword evidence="16" id="KW-0418">Kinase</keyword>
<comment type="catalytic activity">
    <reaction evidence="25">
        <text>L-threonyl-[protein] + ATP = O-phospho-L-threonyl-[protein] + ADP + H(+)</text>
        <dbReference type="Rhea" id="RHEA:46608"/>
        <dbReference type="Rhea" id="RHEA-COMP:11060"/>
        <dbReference type="Rhea" id="RHEA-COMP:11605"/>
        <dbReference type="ChEBI" id="CHEBI:15378"/>
        <dbReference type="ChEBI" id="CHEBI:30013"/>
        <dbReference type="ChEBI" id="CHEBI:30616"/>
        <dbReference type="ChEBI" id="CHEBI:61977"/>
        <dbReference type="ChEBI" id="CHEBI:456216"/>
        <dbReference type="EC" id="2.7.11.1"/>
    </reaction>
</comment>
<evidence type="ECO:0000256" key="1">
    <source>
        <dbReference type="ARBA" id="ARBA00004170"/>
    </source>
</evidence>
<dbReference type="Pfam" id="PF00069">
    <property type="entry name" value="Pkinase"/>
    <property type="match status" value="1"/>
</dbReference>
<keyword evidence="11" id="KW-0808">Transferase</keyword>
<dbReference type="SMART" id="SM00365">
    <property type="entry name" value="LRR_SD22"/>
    <property type="match status" value="6"/>
</dbReference>
<evidence type="ECO:0000259" key="30">
    <source>
        <dbReference type="PROSITE" id="PS50011"/>
    </source>
</evidence>
<comment type="catalytic activity">
    <reaction evidence="26">
        <text>L-seryl-[protein] + ATP = O-phospho-L-seryl-[protein] + ADP + H(+)</text>
        <dbReference type="Rhea" id="RHEA:17989"/>
        <dbReference type="Rhea" id="RHEA-COMP:9863"/>
        <dbReference type="Rhea" id="RHEA-COMP:11604"/>
        <dbReference type="ChEBI" id="CHEBI:15378"/>
        <dbReference type="ChEBI" id="CHEBI:29999"/>
        <dbReference type="ChEBI" id="CHEBI:30616"/>
        <dbReference type="ChEBI" id="CHEBI:83421"/>
        <dbReference type="ChEBI" id="CHEBI:456216"/>
        <dbReference type="EC" id="2.7.11.1"/>
    </reaction>
</comment>
<dbReference type="InterPro" id="IPR000719">
    <property type="entry name" value="Prot_kinase_dom"/>
</dbReference>
<dbReference type="PANTHER" id="PTHR48005">
    <property type="entry name" value="LEUCINE RICH REPEAT KINASE 2"/>
    <property type="match status" value="1"/>
</dbReference>
<dbReference type="AlphaFoldDB" id="A0A8B8K1I2"/>
<evidence type="ECO:0000256" key="18">
    <source>
        <dbReference type="ARBA" id="ARBA00022840"/>
    </source>
</evidence>
<evidence type="ECO:0000256" key="16">
    <source>
        <dbReference type="ARBA" id="ARBA00022777"/>
    </source>
</evidence>
<evidence type="ECO:0000256" key="9">
    <source>
        <dbReference type="ARBA" id="ARBA00022553"/>
    </source>
</evidence>
<evidence type="ECO:0000256" key="28">
    <source>
        <dbReference type="SAM" id="Phobius"/>
    </source>
</evidence>
<dbReference type="Pfam" id="PF12799">
    <property type="entry name" value="LRR_4"/>
    <property type="match status" value="1"/>
</dbReference>
<dbReference type="InterPro" id="IPR003591">
    <property type="entry name" value="Leu-rich_rpt_typical-subtyp"/>
</dbReference>
<dbReference type="FunFam" id="3.80.10.10:FF:000416">
    <property type="entry name" value="Probable leucine-rich repeat receptor-like protein kinase At5g63930"/>
    <property type="match status" value="1"/>
</dbReference>
<dbReference type="InterPro" id="IPR017441">
    <property type="entry name" value="Protein_kinase_ATP_BS"/>
</dbReference>
<evidence type="ECO:0000256" key="2">
    <source>
        <dbReference type="ARBA" id="ARBA00004191"/>
    </source>
</evidence>
<dbReference type="EC" id="2.7.11.1" evidence="4"/>
<evidence type="ECO:0000256" key="10">
    <source>
        <dbReference type="ARBA" id="ARBA00022614"/>
    </source>
</evidence>
<dbReference type="GO" id="GO:0004674">
    <property type="term" value="F:protein serine/threonine kinase activity"/>
    <property type="evidence" value="ECO:0007669"/>
    <property type="project" value="UniProtKB-KW"/>
</dbReference>
<keyword evidence="9" id="KW-0597">Phosphoprotein</keyword>
<dbReference type="KEGG" id="aprc:113850994"/>
<dbReference type="InterPro" id="IPR032675">
    <property type="entry name" value="LRR_dom_sf"/>
</dbReference>
<keyword evidence="12 28" id="KW-0812">Transmembrane</keyword>
<evidence type="ECO:0000256" key="12">
    <source>
        <dbReference type="ARBA" id="ARBA00022692"/>
    </source>
</evidence>
<evidence type="ECO:0000256" key="8">
    <source>
        <dbReference type="ARBA" id="ARBA00022527"/>
    </source>
</evidence>
<evidence type="ECO:0000256" key="15">
    <source>
        <dbReference type="ARBA" id="ARBA00022741"/>
    </source>
</evidence>
<comment type="subcellular location">
    <subcellularLocation>
        <location evidence="3">Cell membrane</location>
        <topology evidence="3">Single-pass type I membrane protein</topology>
    </subcellularLocation>
    <subcellularLocation>
        <location evidence="1">Membrane</location>
        <topology evidence="1">Peripheral membrane protein</topology>
    </subcellularLocation>
    <subcellularLocation>
        <location evidence="2">Secreted</location>
        <location evidence="2">Cell wall</location>
    </subcellularLocation>
</comment>
<evidence type="ECO:0000256" key="17">
    <source>
        <dbReference type="ARBA" id="ARBA00022821"/>
    </source>
</evidence>
<dbReference type="RefSeq" id="XP_027337294.1">
    <property type="nucleotide sequence ID" value="XM_027481493.1"/>
</dbReference>
<keyword evidence="23" id="KW-0325">Glycoprotein</keyword>
<dbReference type="OrthoDB" id="676979at2759"/>
<keyword evidence="8" id="KW-0723">Serine/threonine-protein kinase</keyword>
<evidence type="ECO:0000256" key="22">
    <source>
        <dbReference type="ARBA" id="ARBA00023170"/>
    </source>
</evidence>
<reference evidence="32" key="2">
    <citation type="submission" date="2025-08" db="UniProtKB">
        <authorList>
            <consortium name="RefSeq"/>
        </authorList>
    </citation>
    <scope>IDENTIFICATION</scope>
    <source>
        <tissue evidence="32">Young leaves</tissue>
    </source>
</reference>
<evidence type="ECO:0000256" key="27">
    <source>
        <dbReference type="PROSITE-ProRule" id="PRU10141"/>
    </source>
</evidence>
<evidence type="ECO:0000256" key="23">
    <source>
        <dbReference type="ARBA" id="ARBA00023180"/>
    </source>
</evidence>
<evidence type="ECO:0000256" key="14">
    <source>
        <dbReference type="ARBA" id="ARBA00022737"/>
    </source>
</evidence>
<keyword evidence="19 28" id="KW-1133">Transmembrane helix</keyword>
<evidence type="ECO:0000256" key="6">
    <source>
        <dbReference type="ARBA" id="ARBA00022512"/>
    </source>
</evidence>
<proteinExistence type="inferred from homology"/>
<dbReference type="GO" id="GO:0005886">
    <property type="term" value="C:plasma membrane"/>
    <property type="evidence" value="ECO:0007669"/>
    <property type="project" value="UniProtKB-SubCell"/>
</dbReference>
<dbReference type="SMART" id="SM00369">
    <property type="entry name" value="LRR_TYP"/>
    <property type="match status" value="9"/>
</dbReference>
<dbReference type="InterPro" id="IPR011009">
    <property type="entry name" value="Kinase-like_dom_sf"/>
</dbReference>
<dbReference type="Gene3D" id="3.80.10.10">
    <property type="entry name" value="Ribonuclease Inhibitor"/>
    <property type="match status" value="4"/>
</dbReference>
<dbReference type="Proteomes" id="UP000694853">
    <property type="component" value="Unplaced"/>
</dbReference>
<dbReference type="GO" id="GO:0006952">
    <property type="term" value="P:defense response"/>
    <property type="evidence" value="ECO:0007669"/>
    <property type="project" value="UniProtKB-KW"/>
</dbReference>
<dbReference type="FunFam" id="1.10.510.10:FF:000445">
    <property type="entry name" value="MDIS1-interacting receptor like kinase 2"/>
    <property type="match status" value="1"/>
</dbReference>
<dbReference type="PANTHER" id="PTHR48005:SF16">
    <property type="entry name" value="MDIS1-INTERACTING RECEPTOR LIKE KINASE 2-LIKE ISOFORM X1"/>
    <property type="match status" value="1"/>
</dbReference>
<dbReference type="GO" id="GO:0099402">
    <property type="term" value="P:plant organ development"/>
    <property type="evidence" value="ECO:0007669"/>
    <property type="project" value="UniProtKB-ARBA"/>
</dbReference>
<dbReference type="FunFam" id="3.30.200.20:FF:000309">
    <property type="entry name" value="Leucine-rich repeat receptor protein kinase MSP1"/>
    <property type="match status" value="1"/>
</dbReference>
<evidence type="ECO:0000313" key="32">
    <source>
        <dbReference type="RefSeq" id="XP_027337294.1"/>
    </source>
</evidence>